<reference evidence="2 3" key="1">
    <citation type="journal article" date="2010" name="Proc. Natl. Acad. Sci. U.S.A.">
        <title>Insights into evolution of multicellular fungi from the assembled chromosomes of the mushroom Coprinopsis cinerea (Coprinus cinereus).</title>
        <authorList>
            <person name="Stajich J.E."/>
            <person name="Wilke S.K."/>
            <person name="Ahren D."/>
            <person name="Au C.H."/>
            <person name="Birren B.W."/>
            <person name="Borodovsky M."/>
            <person name="Burns C."/>
            <person name="Canback B."/>
            <person name="Casselton L.A."/>
            <person name="Cheng C.K."/>
            <person name="Deng J."/>
            <person name="Dietrich F.S."/>
            <person name="Fargo D.C."/>
            <person name="Farman M.L."/>
            <person name="Gathman A.C."/>
            <person name="Goldberg J."/>
            <person name="Guigo R."/>
            <person name="Hoegger P.J."/>
            <person name="Hooker J.B."/>
            <person name="Huggins A."/>
            <person name="James T.Y."/>
            <person name="Kamada T."/>
            <person name="Kilaru S."/>
            <person name="Kodira C."/>
            <person name="Kues U."/>
            <person name="Kupfer D."/>
            <person name="Kwan H.S."/>
            <person name="Lomsadze A."/>
            <person name="Li W."/>
            <person name="Lilly W.W."/>
            <person name="Ma L.J."/>
            <person name="Mackey A.J."/>
            <person name="Manning G."/>
            <person name="Martin F."/>
            <person name="Muraguchi H."/>
            <person name="Natvig D.O."/>
            <person name="Palmerini H."/>
            <person name="Ramesh M.A."/>
            <person name="Rehmeyer C.J."/>
            <person name="Roe B.A."/>
            <person name="Shenoy N."/>
            <person name="Stanke M."/>
            <person name="Ter-Hovhannisyan V."/>
            <person name="Tunlid A."/>
            <person name="Velagapudi R."/>
            <person name="Vision T.J."/>
            <person name="Zeng Q."/>
            <person name="Zolan M.E."/>
            <person name="Pukkila P.J."/>
        </authorList>
    </citation>
    <scope>NUCLEOTIDE SEQUENCE [LARGE SCALE GENOMIC DNA]</scope>
    <source>
        <strain evidence="3">Okayama-7 / 130 / ATCC MYA-4618 / FGSC 9003</strain>
    </source>
</reference>
<accession>A8P9J7</accession>
<dbReference type="AlphaFoldDB" id="A8P9J7"/>
<sequence length="977" mass="108435">MVSCGNGFNTLSDAFDLSDYEPVSFPETEVVDEEDTDSGTKKSMTPRPRVVTTVIPDNGEREGSPDITVEDDPFAYLGPMDLFPPHKQVRTPPIHLPVLSSDGRGPEALGSVSDVLQPFDDSEIEQDEDTELESDASSELSDGVDLCNDFEEAMSSGMTWFGQYQFSTSYSNAPDPLLSIQRFSDNESLSLPLTDHDAQTLSTFLKSQDSSIRQYSPFEGRCGQVFKAASVGIGNPKYEKWIQARVVPTLLEELGVNGSSEGEANLSAEAELRMAGLYGPGSSIPAFEESRGTGGVVATFGIVLPSSSPPTGGDFSISYSLSSSTTSFSRCHSPSTTTHLFAFYRGPVQVEKRTLASGYHLILFYSLRLTNLSYSAWVYYAMVPPDMDEEMYKVDRVLRKWKEGKYDFFKDRDLLIYVLDGRSFVDGVEGLDALEGADLHKALHLLCIAERRGFGVGFSRVTSHILMEAWQRDPQPAGEVGTCDSPEDAEEWELGDLLNDKLMVGSICDKGGRRMFGHRNSRYEDIVSIVSCYVPQYGLEKLVEEEPGEVVYRPGKNGSPGTAEERHTAPVLILFPLSRKARIQFEFEGGIIGSLEYLKTSSCNPPTDKDRKVAYAILEAVDRDLSVRSDLRPWSSFPFRLVQANVNDNYPWGVTPADGVSNPTTTHNSTDVVLQVMDYAARWRDLKLWDATAERLAWAFITIGSERVKEATEVFEWRVFKERLQPLQIGLRHTRPGAASALQAVKKSRPPPLWHFMVDTAASTEGSDTDLLIKPGRVLRDLEEILALPIASPSDTDGFSIRLDEVCMKWKNKEYEAIDFPPIPLIAYVLPKLYRGGGFTALEGTEKARVDLICQIADKHDIFVGIGKLTCTFEGDGEELREEGLEEVSTTCVVDNIVARTGEAFVKKIKDLDSTALVPQTAFADSNPDSMQDGLDDDDWLDMDDYEYERAVALHGPPSDKLLRNWREGECPYRLSK</sequence>
<feature type="region of interest" description="Disordered" evidence="1">
    <location>
        <begin position="99"/>
        <end position="119"/>
    </location>
</feature>
<evidence type="ECO:0000313" key="3">
    <source>
        <dbReference type="Proteomes" id="UP000001861"/>
    </source>
</evidence>
<evidence type="ECO:0000256" key="1">
    <source>
        <dbReference type="SAM" id="MobiDB-lite"/>
    </source>
</evidence>
<dbReference type="Proteomes" id="UP000001861">
    <property type="component" value="Unassembled WGS sequence"/>
</dbReference>
<dbReference type="VEuPathDB" id="FungiDB:CC1G_12589"/>
<protein>
    <submittedName>
        <fullName evidence="2">Uncharacterized protein</fullName>
    </submittedName>
</protein>
<comment type="caution">
    <text evidence="2">The sequence shown here is derived from an EMBL/GenBank/DDBJ whole genome shotgun (WGS) entry which is preliminary data.</text>
</comment>
<organism evidence="2 3">
    <name type="scientific">Coprinopsis cinerea (strain Okayama-7 / 130 / ATCC MYA-4618 / FGSC 9003)</name>
    <name type="common">Inky cap fungus</name>
    <name type="synonym">Hormographiella aspergillata</name>
    <dbReference type="NCBI Taxonomy" id="240176"/>
    <lineage>
        <taxon>Eukaryota</taxon>
        <taxon>Fungi</taxon>
        <taxon>Dikarya</taxon>
        <taxon>Basidiomycota</taxon>
        <taxon>Agaricomycotina</taxon>
        <taxon>Agaricomycetes</taxon>
        <taxon>Agaricomycetidae</taxon>
        <taxon>Agaricales</taxon>
        <taxon>Agaricineae</taxon>
        <taxon>Psathyrellaceae</taxon>
        <taxon>Coprinopsis</taxon>
    </lineage>
</organism>
<dbReference type="KEGG" id="cci:CC1G_12589"/>
<dbReference type="EMBL" id="AACS02000011">
    <property type="protein sequence ID" value="EAU82023.2"/>
    <property type="molecule type" value="Genomic_DNA"/>
</dbReference>
<proteinExistence type="predicted"/>
<name>A8P9J7_COPC7</name>
<keyword evidence="3" id="KW-1185">Reference proteome</keyword>
<evidence type="ECO:0000313" key="2">
    <source>
        <dbReference type="EMBL" id="EAU82023.2"/>
    </source>
</evidence>
<dbReference type="HOGENOM" id="CLU_304199_0_0_1"/>
<dbReference type="RefSeq" id="XP_001839787.2">
    <property type="nucleotide sequence ID" value="XM_001839735.2"/>
</dbReference>
<dbReference type="InParanoid" id="A8P9J7"/>
<gene>
    <name evidence="2" type="ORF">CC1G_12589</name>
</gene>
<dbReference type="GeneID" id="6016413"/>
<feature type="region of interest" description="Disordered" evidence="1">
    <location>
        <begin position="26"/>
        <end position="49"/>
    </location>
</feature>